<evidence type="ECO:0000313" key="2">
    <source>
        <dbReference type="EMBL" id="QBI56690.1"/>
    </source>
</evidence>
<dbReference type="Proteomes" id="UP000292235">
    <property type="component" value="Chromosome"/>
</dbReference>
<proteinExistence type="predicted"/>
<protein>
    <submittedName>
        <fullName evidence="2">Uncharacterized protein</fullName>
    </submittedName>
</protein>
<feature type="transmembrane region" description="Helical" evidence="1">
    <location>
        <begin position="149"/>
        <end position="169"/>
    </location>
</feature>
<sequence>MSDHLLAERLQVAANRHAGRFGVAFGACVVLVLTSLAALVPSSVGLWPWVPLTVLIGLAGGAVFVMIVRDGGLAVPPETDPARLRAARRALRRGEPGGDPEVNRLAVEKAQKVLQQRAPGRWFVAVNTVGLVATTAAIGWSLLSSQTEPLFGPAGAAFCCLLNLVQLPLTTRKRRRARWIVEACEGGAEGLDTRDHRG</sequence>
<dbReference type="RefSeq" id="WP_131101725.1">
    <property type="nucleotide sequence ID" value="NZ_CP036455.1"/>
</dbReference>
<feature type="transmembrane region" description="Helical" evidence="1">
    <location>
        <begin position="21"/>
        <end position="40"/>
    </location>
</feature>
<keyword evidence="1" id="KW-0812">Transmembrane</keyword>
<dbReference type="AlphaFoldDB" id="A0A4P6Q8C5"/>
<accession>A0A4P6Q8C5</accession>
<name>A0A4P6Q8C5_9ACTN</name>
<reference evidence="2 3" key="1">
    <citation type="submission" date="2019-02" db="EMBL/GenBank/DDBJ databases">
        <authorList>
            <person name="Khodamoradi S."/>
            <person name="Hahnke R.L."/>
            <person name="Kaempfer P."/>
            <person name="Schumann P."/>
            <person name="Rohde M."/>
            <person name="Steinert M."/>
            <person name="Luzhetskyy A."/>
            <person name="Wink J."/>
            <person name="Ruckert C."/>
        </authorList>
    </citation>
    <scope>NUCLEOTIDE SEQUENCE [LARGE SCALE GENOMIC DNA]</scope>
    <source>
        <strain evidence="2 3">M2</strain>
    </source>
</reference>
<organism evidence="2 3">
    <name type="scientific">Streptomonospora litoralis</name>
    <dbReference type="NCBI Taxonomy" id="2498135"/>
    <lineage>
        <taxon>Bacteria</taxon>
        <taxon>Bacillati</taxon>
        <taxon>Actinomycetota</taxon>
        <taxon>Actinomycetes</taxon>
        <taxon>Streptosporangiales</taxon>
        <taxon>Nocardiopsidaceae</taxon>
        <taxon>Streptomonospora</taxon>
    </lineage>
</organism>
<dbReference type="OrthoDB" id="5192687at2"/>
<gene>
    <name evidence="2" type="ORF">EKD16_24740</name>
</gene>
<feature type="transmembrane region" description="Helical" evidence="1">
    <location>
        <begin position="46"/>
        <end position="68"/>
    </location>
</feature>
<evidence type="ECO:0000313" key="3">
    <source>
        <dbReference type="Proteomes" id="UP000292235"/>
    </source>
</evidence>
<feature type="transmembrane region" description="Helical" evidence="1">
    <location>
        <begin position="122"/>
        <end position="143"/>
    </location>
</feature>
<keyword evidence="3" id="KW-1185">Reference proteome</keyword>
<dbReference type="KEGG" id="strr:EKD16_24740"/>
<evidence type="ECO:0000256" key="1">
    <source>
        <dbReference type="SAM" id="Phobius"/>
    </source>
</evidence>
<keyword evidence="1" id="KW-1133">Transmembrane helix</keyword>
<dbReference type="EMBL" id="CP036455">
    <property type="protein sequence ID" value="QBI56690.1"/>
    <property type="molecule type" value="Genomic_DNA"/>
</dbReference>
<keyword evidence="1" id="KW-0472">Membrane</keyword>